<keyword evidence="2" id="KW-0802">TPR repeat</keyword>
<dbReference type="PANTHER" id="PTHR46674">
    <property type="entry name" value="INACTIVE PEPTIDYL-PROLYL CIS-TRANS ISOMERASE FKBP6"/>
    <property type="match status" value="1"/>
</dbReference>
<proteinExistence type="predicted"/>
<dbReference type="Proteomes" id="UP001059596">
    <property type="component" value="Unassembled WGS sequence"/>
</dbReference>
<keyword evidence="4" id="KW-1185">Reference proteome</keyword>
<gene>
    <name evidence="3" type="ORF">M5D96_011297</name>
</gene>
<evidence type="ECO:0000313" key="4">
    <source>
        <dbReference type="Proteomes" id="UP001059596"/>
    </source>
</evidence>
<dbReference type="AlphaFoldDB" id="A0A9P9YFG9"/>
<dbReference type="GO" id="GO:0007283">
    <property type="term" value="P:spermatogenesis"/>
    <property type="evidence" value="ECO:0007669"/>
    <property type="project" value="TreeGrafter"/>
</dbReference>
<evidence type="ECO:0000256" key="2">
    <source>
        <dbReference type="ARBA" id="ARBA00022803"/>
    </source>
</evidence>
<dbReference type="GO" id="GO:0051879">
    <property type="term" value="F:Hsp90 protein binding"/>
    <property type="evidence" value="ECO:0007669"/>
    <property type="project" value="TreeGrafter"/>
</dbReference>
<dbReference type="GO" id="GO:0034587">
    <property type="term" value="P:piRNA processing"/>
    <property type="evidence" value="ECO:0007669"/>
    <property type="project" value="TreeGrafter"/>
</dbReference>
<dbReference type="SUPFAM" id="SSF48452">
    <property type="entry name" value="TPR-like"/>
    <property type="match status" value="1"/>
</dbReference>
<dbReference type="EMBL" id="JAMKOV010000028">
    <property type="protein sequence ID" value="KAI8035866.1"/>
    <property type="molecule type" value="Genomic_DNA"/>
</dbReference>
<comment type="caution">
    <text evidence="3">The sequence shown here is derived from an EMBL/GenBank/DDBJ whole genome shotgun (WGS) entry which is preliminary data.</text>
</comment>
<evidence type="ECO:0000313" key="3">
    <source>
        <dbReference type="EMBL" id="KAI8035866.1"/>
    </source>
</evidence>
<keyword evidence="1" id="KW-0677">Repeat</keyword>
<reference evidence="3" key="1">
    <citation type="journal article" date="2023" name="Genome Biol. Evol.">
        <title>Long-read-based Genome Assembly of Drosophila gunungcola Reveals Fewer Chemosensory Genes in Flower-breeding Species.</title>
        <authorList>
            <person name="Negi A."/>
            <person name="Liao B.Y."/>
            <person name="Yeh S.D."/>
        </authorList>
    </citation>
    <scope>NUCLEOTIDE SEQUENCE</scope>
    <source>
        <strain evidence="3">Sukarami</strain>
    </source>
</reference>
<evidence type="ECO:0000256" key="1">
    <source>
        <dbReference type="ARBA" id="ARBA00022737"/>
    </source>
</evidence>
<dbReference type="InterPro" id="IPR042282">
    <property type="entry name" value="FKBP6/shu"/>
</dbReference>
<dbReference type="InterPro" id="IPR011990">
    <property type="entry name" value="TPR-like_helical_dom_sf"/>
</dbReference>
<sequence>MWDELGGAMWANIWAGCGGEVSPNRNEDATDVDYEKVASPWPRELVQLRKLMTRVDQHTNKRIFRKGHEWRDPVPDNARVLLERFQYPYAAIVVEKTIAALKTFPSTNAEEEQRRTELLILLSHCLMFCFNRLGRPKCACALMEEVRLISGRLLQWRTLCEEGHALEDLGEYELARSAFLEAQQKQPDNKSIEACITNLDSRLSNIQKGSNRNVTSANLKMD</sequence>
<dbReference type="PANTHER" id="PTHR46674:SF1">
    <property type="entry name" value="INACTIVE PEPTIDYL-PROLYL CIS-TRANS ISOMERASE FKBP6"/>
    <property type="match status" value="1"/>
</dbReference>
<organism evidence="3 4">
    <name type="scientific">Drosophila gunungcola</name>
    <name type="common">fruit fly</name>
    <dbReference type="NCBI Taxonomy" id="103775"/>
    <lineage>
        <taxon>Eukaryota</taxon>
        <taxon>Metazoa</taxon>
        <taxon>Ecdysozoa</taxon>
        <taxon>Arthropoda</taxon>
        <taxon>Hexapoda</taxon>
        <taxon>Insecta</taxon>
        <taxon>Pterygota</taxon>
        <taxon>Neoptera</taxon>
        <taxon>Endopterygota</taxon>
        <taxon>Diptera</taxon>
        <taxon>Brachycera</taxon>
        <taxon>Muscomorpha</taxon>
        <taxon>Ephydroidea</taxon>
        <taxon>Drosophilidae</taxon>
        <taxon>Drosophila</taxon>
        <taxon>Sophophora</taxon>
    </lineage>
</organism>
<dbReference type="GO" id="GO:0005737">
    <property type="term" value="C:cytoplasm"/>
    <property type="evidence" value="ECO:0007669"/>
    <property type="project" value="TreeGrafter"/>
</dbReference>
<accession>A0A9P9YFG9</accession>
<dbReference type="Gene3D" id="1.25.40.10">
    <property type="entry name" value="Tetratricopeptide repeat domain"/>
    <property type="match status" value="1"/>
</dbReference>
<protein>
    <submittedName>
        <fullName evidence="3">Uncharacterized protein</fullName>
    </submittedName>
</protein>
<name>A0A9P9YFG9_9MUSC</name>